<sequence length="679" mass="80692">MNNQQRAKIYVLQGQWEEFCIGYVYIVHTDGVNPPFIRSILETQQKQCCNLVQFAHLNTNKEEWCLNLKVNPDAVYEFCGDNIIQWQESEINLDIAISFIDSRYASEFWNQLQNSRRHFRYDDVESTYPILPSHQNLEAILSQISDSPELIIQKITNDPKNQFMEAIKRIFEDAEAQSNFHVLEQLHYVIRSLIYIKNENVMKCLLSDKYYVTLFGIMECNCWPLFYVDHSENKGPQRVSYRKFLKDELRFHRITEFEDATIEKIHFNYRLSYLKESVMAYYLYIEDPLYNEFNFYIHENNQRILESLLIHHKDQFEKFLEGIMDDFIVKCKFINEFFLQFKPFLAIKQLNDAFVDCITEANLLKVLYQHSLLKVQQKSMSQICFTTLQITIMIANQNQQYLQDFLKNNHDIFWQCMQGLLFCQVNSLNSIIIDIIEIICSNPSVEKQCIEWLKRCLSQPLNFSAALVLQELVQWICQQQKSISQDLVVLSNYILNILNQQSKQQIKDKFLLMSGLKHFKYICTTPISEILQPYCNSLVQLAVSKRMDGIIEGQIRDILKFIKLKNCLCQHLVMIVKTLNYSSHHLFVRLVDQFQNDYIADGKLNIDDQREYEQEDSEEHQEQQPILEKDDIKLDFSRIVRRRNEEEEEEDDETHVRDQKPNGIIFGENCFKRIKPDDD</sequence>
<evidence type="ECO:0000313" key="6">
    <source>
        <dbReference type="Proteomes" id="UP000000600"/>
    </source>
</evidence>
<name>A0C6P8_PARTE</name>
<dbReference type="HOGENOM" id="CLU_408549_0_0_1"/>
<feature type="region of interest" description="Disordered" evidence="3">
    <location>
        <begin position="643"/>
        <end position="663"/>
    </location>
</feature>
<dbReference type="InterPro" id="IPR011993">
    <property type="entry name" value="PH-like_dom_sf"/>
</dbReference>
<reference evidence="5 6" key="1">
    <citation type="journal article" date="2006" name="Nature">
        <title>Global trends of whole-genome duplications revealed by the ciliate Paramecium tetraurelia.</title>
        <authorList>
            <consortium name="Genoscope"/>
            <person name="Aury J.-M."/>
            <person name="Jaillon O."/>
            <person name="Duret L."/>
            <person name="Noel B."/>
            <person name="Jubin C."/>
            <person name="Porcel B.M."/>
            <person name="Segurens B."/>
            <person name="Daubin V."/>
            <person name="Anthouard V."/>
            <person name="Aiach N."/>
            <person name="Arnaiz O."/>
            <person name="Billaut A."/>
            <person name="Beisson J."/>
            <person name="Blanc I."/>
            <person name="Bouhouche K."/>
            <person name="Camara F."/>
            <person name="Duharcourt S."/>
            <person name="Guigo R."/>
            <person name="Gogendeau D."/>
            <person name="Katinka M."/>
            <person name="Keller A.-M."/>
            <person name="Kissmehl R."/>
            <person name="Klotz C."/>
            <person name="Koll F."/>
            <person name="Le Moue A."/>
            <person name="Lepere C."/>
            <person name="Malinsky S."/>
            <person name="Nowacki M."/>
            <person name="Nowak J.K."/>
            <person name="Plattner H."/>
            <person name="Poulain J."/>
            <person name="Ruiz F."/>
            <person name="Serrano V."/>
            <person name="Zagulski M."/>
            <person name="Dessen P."/>
            <person name="Betermier M."/>
            <person name="Weissenbach J."/>
            <person name="Scarpelli C."/>
            <person name="Schachter V."/>
            <person name="Sperling L."/>
            <person name="Meyer E."/>
            <person name="Cohen J."/>
            <person name="Wincker P."/>
        </authorList>
    </citation>
    <scope>NUCLEOTIDE SEQUENCE [LARGE SCALE GENOMIC DNA]</scope>
    <source>
        <strain evidence="5 6">Stock d4-2</strain>
    </source>
</reference>
<evidence type="ECO:0000256" key="2">
    <source>
        <dbReference type="ARBA" id="ARBA00023242"/>
    </source>
</evidence>
<gene>
    <name evidence="5" type="ORF">GSPATT00035594001</name>
</gene>
<dbReference type="InterPro" id="IPR006887">
    <property type="entry name" value="P4R3-like_central_dom"/>
</dbReference>
<dbReference type="Proteomes" id="UP000000600">
    <property type="component" value="Unassembled WGS sequence"/>
</dbReference>
<dbReference type="AlphaFoldDB" id="A0C6P8"/>
<accession>A0C6P8</accession>
<dbReference type="InParanoid" id="A0C6P8"/>
<dbReference type="EMBL" id="CT868045">
    <property type="protein sequence ID" value="CAK66465.1"/>
    <property type="molecule type" value="Genomic_DNA"/>
</dbReference>
<proteinExistence type="predicted"/>
<dbReference type="eggNOG" id="KOG2175">
    <property type="taxonomic scope" value="Eukaryota"/>
</dbReference>
<feature type="domain" description="Serine/threonine-protein phosphatase 4 regulatory subunit 3-like central" evidence="4">
    <location>
        <begin position="160"/>
        <end position="458"/>
    </location>
</feature>
<evidence type="ECO:0000256" key="3">
    <source>
        <dbReference type="SAM" id="MobiDB-lite"/>
    </source>
</evidence>
<dbReference type="GO" id="GO:0005654">
    <property type="term" value="C:nucleoplasm"/>
    <property type="evidence" value="ECO:0000318"/>
    <property type="project" value="GO_Central"/>
</dbReference>
<dbReference type="GeneID" id="5019642"/>
<dbReference type="Pfam" id="PF04802">
    <property type="entry name" value="PP4R3"/>
    <property type="match status" value="1"/>
</dbReference>
<dbReference type="InterPro" id="IPR051137">
    <property type="entry name" value="PP4R3-like"/>
</dbReference>
<evidence type="ECO:0000256" key="1">
    <source>
        <dbReference type="ARBA" id="ARBA00004123"/>
    </source>
</evidence>
<dbReference type="PANTHER" id="PTHR23318">
    <property type="entry name" value="ATP SYNTHASE GAMMA-RELATED"/>
    <property type="match status" value="1"/>
</dbReference>
<comment type="subcellular location">
    <subcellularLocation>
        <location evidence="1">Nucleus</location>
    </subcellularLocation>
</comment>
<dbReference type="PANTHER" id="PTHR23318:SF0">
    <property type="entry name" value="SERINE_THREONINE-PROTEIN PHOSPHATASE 4 REGULATORY SUBUNIT 3"/>
    <property type="match status" value="1"/>
</dbReference>
<dbReference type="Gene3D" id="2.30.29.30">
    <property type="entry name" value="Pleckstrin-homology domain (PH domain)/Phosphotyrosine-binding domain (PTB)"/>
    <property type="match status" value="1"/>
</dbReference>
<organism evidence="5 6">
    <name type="scientific">Paramecium tetraurelia</name>
    <dbReference type="NCBI Taxonomy" id="5888"/>
    <lineage>
        <taxon>Eukaryota</taxon>
        <taxon>Sar</taxon>
        <taxon>Alveolata</taxon>
        <taxon>Ciliophora</taxon>
        <taxon>Intramacronucleata</taxon>
        <taxon>Oligohymenophorea</taxon>
        <taxon>Peniculida</taxon>
        <taxon>Parameciidae</taxon>
        <taxon>Paramecium</taxon>
    </lineage>
</organism>
<dbReference type="OrthoDB" id="27483at2759"/>
<protein>
    <recommendedName>
        <fullName evidence="4">Serine/threonine-protein phosphatase 4 regulatory subunit 3-like central domain-containing protein</fullName>
    </recommendedName>
</protein>
<evidence type="ECO:0000313" key="5">
    <source>
        <dbReference type="EMBL" id="CAK66465.1"/>
    </source>
</evidence>
<dbReference type="RefSeq" id="XP_001433862.1">
    <property type="nucleotide sequence ID" value="XM_001433825.2"/>
</dbReference>
<dbReference type="GO" id="GO:0072542">
    <property type="term" value="F:protein phosphatase activator activity"/>
    <property type="evidence" value="ECO:0000318"/>
    <property type="project" value="GO_Central"/>
</dbReference>
<dbReference type="GO" id="GO:0030289">
    <property type="term" value="C:protein phosphatase 4 complex"/>
    <property type="evidence" value="ECO:0000318"/>
    <property type="project" value="GO_Central"/>
</dbReference>
<dbReference type="KEGG" id="ptm:GSPATT00035594001"/>
<keyword evidence="2" id="KW-0539">Nucleus</keyword>
<dbReference type="STRING" id="5888.A0C6P8"/>
<keyword evidence="6" id="KW-1185">Reference proteome</keyword>
<dbReference type="OMA" id="ITIMIAN"/>
<evidence type="ECO:0000259" key="4">
    <source>
        <dbReference type="Pfam" id="PF04802"/>
    </source>
</evidence>